<dbReference type="InterPro" id="IPR002557">
    <property type="entry name" value="Chitin-bd_dom"/>
</dbReference>
<feature type="domain" description="Chitin-binding type-2" evidence="7">
    <location>
        <begin position="102"/>
        <end position="168"/>
    </location>
</feature>
<dbReference type="Pfam" id="PF01607">
    <property type="entry name" value="CBM_14"/>
    <property type="match status" value="2"/>
</dbReference>
<dbReference type="InterPro" id="IPR036508">
    <property type="entry name" value="Chitin-bd_dom_sf"/>
</dbReference>
<evidence type="ECO:0000256" key="4">
    <source>
        <dbReference type="ARBA" id="ARBA00023157"/>
    </source>
</evidence>
<dbReference type="Gene3D" id="2.170.140.10">
    <property type="entry name" value="Chitin binding domain"/>
    <property type="match status" value="2"/>
</dbReference>
<dbReference type="PANTHER" id="PTHR23301:SF0">
    <property type="entry name" value="CHITIN-BINDING TYPE-2 DOMAIN-CONTAINING PROTEIN-RELATED"/>
    <property type="match status" value="1"/>
</dbReference>
<keyword evidence="3" id="KW-0677">Repeat</keyword>
<dbReference type="SMART" id="SM00494">
    <property type="entry name" value="ChtBD2"/>
    <property type="match status" value="3"/>
</dbReference>
<feature type="chain" id="PRO_5013210728" description="Chitin-binding type-2 domain-containing protein" evidence="6">
    <location>
        <begin position="21"/>
        <end position="335"/>
    </location>
</feature>
<protein>
    <recommendedName>
        <fullName evidence="7">Chitin-binding type-2 domain-containing protein</fullName>
    </recommendedName>
</protein>
<gene>
    <name evidence="8" type="ORF">KP79_PYT11576</name>
</gene>
<dbReference type="InterPro" id="IPR051940">
    <property type="entry name" value="Chitin_bind-dev_reg"/>
</dbReference>
<feature type="signal peptide" evidence="6">
    <location>
        <begin position="1"/>
        <end position="20"/>
    </location>
</feature>
<dbReference type="Proteomes" id="UP000242188">
    <property type="component" value="Unassembled WGS sequence"/>
</dbReference>
<feature type="domain" description="Chitin-binding type-2" evidence="7">
    <location>
        <begin position="25"/>
        <end position="85"/>
    </location>
</feature>
<feature type="domain" description="Chitin-binding type-2" evidence="7">
    <location>
        <begin position="270"/>
        <end position="327"/>
    </location>
</feature>
<dbReference type="SUPFAM" id="SSF57625">
    <property type="entry name" value="Invertebrate chitin-binding proteins"/>
    <property type="match status" value="3"/>
</dbReference>
<accession>A0A210PPP8</accession>
<comment type="caution">
    <text evidence="8">The sequence shown here is derived from an EMBL/GenBank/DDBJ whole genome shotgun (WGS) entry which is preliminary data.</text>
</comment>
<evidence type="ECO:0000256" key="3">
    <source>
        <dbReference type="ARBA" id="ARBA00022737"/>
    </source>
</evidence>
<keyword evidence="4" id="KW-1015">Disulfide bond</keyword>
<dbReference type="PANTHER" id="PTHR23301">
    <property type="entry name" value="CHITIN BINDING PERITROPHIN-A"/>
    <property type="match status" value="1"/>
</dbReference>
<evidence type="ECO:0000256" key="2">
    <source>
        <dbReference type="ARBA" id="ARBA00022729"/>
    </source>
</evidence>
<evidence type="ECO:0000256" key="6">
    <source>
        <dbReference type="SAM" id="SignalP"/>
    </source>
</evidence>
<sequence length="335" mass="37070">MNFNRCFLLLLSMHVSLGKATTETLPVCVGDTASYVTDAGCKKVWRCVGGRLSNEPVFTCGQNLVFSKALDMCVWQGNEHDDCSSSRIALDKPSVTPDHAVRVTCVDGQSAVPHESDCQLYYDCAIQNTTNHTGIEPDDGVLRECEYPKLFSNVTKQCESFLNVACGNRREPVDTCDYQRSSECHSSEICSTCAERYPSCKGQPNGPHADVTTFNRSNFIVCFNDRLVARENCENDRFGERMIFYENGGLGTSGSCWSVHDIPHNDGGLLPNCPKGVFFKVFPDEGGACDRFYECMYGMAFVRRCPGSLVYDSQAGVCSTREYVCTPCGMRICDV</sequence>
<dbReference type="PROSITE" id="PS50940">
    <property type="entry name" value="CHIT_BIND_II"/>
    <property type="match status" value="3"/>
</dbReference>
<dbReference type="GO" id="GO:0005576">
    <property type="term" value="C:extracellular region"/>
    <property type="evidence" value="ECO:0007669"/>
    <property type="project" value="InterPro"/>
</dbReference>
<evidence type="ECO:0000256" key="5">
    <source>
        <dbReference type="ARBA" id="ARBA00023180"/>
    </source>
</evidence>
<dbReference type="AlphaFoldDB" id="A0A210PPP8"/>
<name>A0A210PPP8_MIZYE</name>
<keyword evidence="2 6" id="KW-0732">Signal</keyword>
<dbReference type="GO" id="GO:0008061">
    <property type="term" value="F:chitin binding"/>
    <property type="evidence" value="ECO:0007669"/>
    <property type="project" value="UniProtKB-KW"/>
</dbReference>
<keyword evidence="5" id="KW-0325">Glycoprotein</keyword>
<reference evidence="8 9" key="1">
    <citation type="journal article" date="2017" name="Nat. Ecol. Evol.">
        <title>Scallop genome provides insights into evolution of bilaterian karyotype and development.</title>
        <authorList>
            <person name="Wang S."/>
            <person name="Zhang J."/>
            <person name="Jiao W."/>
            <person name="Li J."/>
            <person name="Xun X."/>
            <person name="Sun Y."/>
            <person name="Guo X."/>
            <person name="Huan P."/>
            <person name="Dong B."/>
            <person name="Zhang L."/>
            <person name="Hu X."/>
            <person name="Sun X."/>
            <person name="Wang J."/>
            <person name="Zhao C."/>
            <person name="Wang Y."/>
            <person name="Wang D."/>
            <person name="Huang X."/>
            <person name="Wang R."/>
            <person name="Lv J."/>
            <person name="Li Y."/>
            <person name="Zhang Z."/>
            <person name="Liu B."/>
            <person name="Lu W."/>
            <person name="Hui Y."/>
            <person name="Liang J."/>
            <person name="Zhou Z."/>
            <person name="Hou R."/>
            <person name="Li X."/>
            <person name="Liu Y."/>
            <person name="Li H."/>
            <person name="Ning X."/>
            <person name="Lin Y."/>
            <person name="Zhao L."/>
            <person name="Xing Q."/>
            <person name="Dou J."/>
            <person name="Li Y."/>
            <person name="Mao J."/>
            <person name="Guo H."/>
            <person name="Dou H."/>
            <person name="Li T."/>
            <person name="Mu C."/>
            <person name="Jiang W."/>
            <person name="Fu Q."/>
            <person name="Fu X."/>
            <person name="Miao Y."/>
            <person name="Liu J."/>
            <person name="Yu Q."/>
            <person name="Li R."/>
            <person name="Liao H."/>
            <person name="Li X."/>
            <person name="Kong Y."/>
            <person name="Jiang Z."/>
            <person name="Chourrout D."/>
            <person name="Li R."/>
            <person name="Bao Z."/>
        </authorList>
    </citation>
    <scope>NUCLEOTIDE SEQUENCE [LARGE SCALE GENOMIC DNA]</scope>
    <source>
        <strain evidence="8 9">PY_sf001</strain>
    </source>
</reference>
<keyword evidence="1" id="KW-0147">Chitin-binding</keyword>
<evidence type="ECO:0000313" key="8">
    <source>
        <dbReference type="EMBL" id="OWF38461.1"/>
    </source>
</evidence>
<dbReference type="EMBL" id="NEDP02005566">
    <property type="protein sequence ID" value="OWF38461.1"/>
    <property type="molecule type" value="Genomic_DNA"/>
</dbReference>
<dbReference type="OrthoDB" id="6131869at2759"/>
<proteinExistence type="predicted"/>
<evidence type="ECO:0000313" key="9">
    <source>
        <dbReference type="Proteomes" id="UP000242188"/>
    </source>
</evidence>
<keyword evidence="9" id="KW-1185">Reference proteome</keyword>
<evidence type="ECO:0000256" key="1">
    <source>
        <dbReference type="ARBA" id="ARBA00022669"/>
    </source>
</evidence>
<organism evidence="8 9">
    <name type="scientific">Mizuhopecten yessoensis</name>
    <name type="common">Japanese scallop</name>
    <name type="synonym">Patinopecten yessoensis</name>
    <dbReference type="NCBI Taxonomy" id="6573"/>
    <lineage>
        <taxon>Eukaryota</taxon>
        <taxon>Metazoa</taxon>
        <taxon>Spiralia</taxon>
        <taxon>Lophotrochozoa</taxon>
        <taxon>Mollusca</taxon>
        <taxon>Bivalvia</taxon>
        <taxon>Autobranchia</taxon>
        <taxon>Pteriomorphia</taxon>
        <taxon>Pectinida</taxon>
        <taxon>Pectinoidea</taxon>
        <taxon>Pectinidae</taxon>
        <taxon>Mizuhopecten</taxon>
    </lineage>
</organism>
<evidence type="ECO:0000259" key="7">
    <source>
        <dbReference type="PROSITE" id="PS50940"/>
    </source>
</evidence>